<organism evidence="3 4">
    <name type="scientific">Paenacidovorax monticola</name>
    <dbReference type="NCBI Taxonomy" id="1926868"/>
    <lineage>
        <taxon>Bacteria</taxon>
        <taxon>Pseudomonadati</taxon>
        <taxon>Pseudomonadota</taxon>
        <taxon>Betaproteobacteria</taxon>
        <taxon>Burkholderiales</taxon>
        <taxon>Comamonadaceae</taxon>
        <taxon>Paenacidovorax</taxon>
    </lineage>
</organism>
<proteinExistence type="inferred from homology"/>
<dbReference type="SUPFAM" id="SSF51735">
    <property type="entry name" value="NAD(P)-binding Rossmann-fold domains"/>
    <property type="match status" value="1"/>
</dbReference>
<dbReference type="InterPro" id="IPR036291">
    <property type="entry name" value="NAD(P)-bd_dom_sf"/>
</dbReference>
<dbReference type="GO" id="GO:0016616">
    <property type="term" value="F:oxidoreductase activity, acting on the CH-OH group of donors, NAD or NADP as acceptor"/>
    <property type="evidence" value="ECO:0007669"/>
    <property type="project" value="TreeGrafter"/>
</dbReference>
<reference evidence="3 4" key="1">
    <citation type="submission" date="2020-08" db="EMBL/GenBank/DDBJ databases">
        <title>Genome sequence of Acidovorax monticola KACC 19171T.</title>
        <authorList>
            <person name="Hyun D.-W."/>
            <person name="Bae J.-W."/>
        </authorList>
    </citation>
    <scope>NUCLEOTIDE SEQUENCE [LARGE SCALE GENOMIC DNA]</scope>
    <source>
        <strain evidence="3 4">KACC 19171</strain>
    </source>
</reference>
<dbReference type="PRINTS" id="PR00080">
    <property type="entry name" value="SDRFAMILY"/>
</dbReference>
<evidence type="ECO:0000313" key="3">
    <source>
        <dbReference type="EMBL" id="QNP60759.1"/>
    </source>
</evidence>
<sequence>MVRIAVVTGGGQGIGAEVCAQLAANGLQVVVTDVNADKARDVATALGAPHHSRHLDVCDEAQVKQVFADVEHNVGPVSVLVCVAGLLIHDHGERIPFHAMTTDNWEKTFAVNARGVFFCGRELLALRQDGKARHGRIVTFGSVAAQLGGYRSSSSYIAAKAAVMSLTKAMARESAHLGFTVNSVAPGLIDTDMLRSTVQSSGALSAAAANIPLGRIGTVQDVAGAVKYLVSEEAGYITGSVIDVNGGYRMQ</sequence>
<dbReference type="Pfam" id="PF13561">
    <property type="entry name" value="adh_short_C2"/>
    <property type="match status" value="1"/>
</dbReference>
<gene>
    <name evidence="3" type="ORF">H9L24_08290</name>
</gene>
<keyword evidence="2" id="KW-0560">Oxidoreductase</keyword>
<protein>
    <submittedName>
        <fullName evidence="3">SDR family oxidoreductase</fullName>
    </submittedName>
</protein>
<evidence type="ECO:0000313" key="4">
    <source>
        <dbReference type="Proteomes" id="UP000516057"/>
    </source>
</evidence>
<accession>A0A7H0HJP3</accession>
<dbReference type="Gene3D" id="3.40.50.720">
    <property type="entry name" value="NAD(P)-binding Rossmann-like Domain"/>
    <property type="match status" value="1"/>
</dbReference>
<evidence type="ECO:0000256" key="2">
    <source>
        <dbReference type="ARBA" id="ARBA00023002"/>
    </source>
</evidence>
<comment type="similarity">
    <text evidence="1">Belongs to the short-chain dehydrogenases/reductases (SDR) family.</text>
</comment>
<name>A0A7H0HJP3_9BURK</name>
<evidence type="ECO:0000256" key="1">
    <source>
        <dbReference type="ARBA" id="ARBA00006484"/>
    </source>
</evidence>
<dbReference type="AlphaFoldDB" id="A0A7H0HJP3"/>
<dbReference type="Proteomes" id="UP000516057">
    <property type="component" value="Chromosome"/>
</dbReference>
<dbReference type="FunFam" id="3.40.50.720:FF:000173">
    <property type="entry name" value="3-oxoacyl-[acyl-carrier protein] reductase"/>
    <property type="match status" value="1"/>
</dbReference>
<dbReference type="PANTHER" id="PTHR42760">
    <property type="entry name" value="SHORT-CHAIN DEHYDROGENASES/REDUCTASES FAMILY MEMBER"/>
    <property type="match status" value="1"/>
</dbReference>
<dbReference type="PRINTS" id="PR00081">
    <property type="entry name" value="GDHRDH"/>
</dbReference>
<dbReference type="KEGG" id="amon:H9L24_08290"/>
<dbReference type="RefSeq" id="WP_187737739.1">
    <property type="nucleotide sequence ID" value="NZ_CP060790.1"/>
</dbReference>
<dbReference type="InterPro" id="IPR002347">
    <property type="entry name" value="SDR_fam"/>
</dbReference>
<dbReference type="GO" id="GO:0030497">
    <property type="term" value="P:fatty acid elongation"/>
    <property type="evidence" value="ECO:0007669"/>
    <property type="project" value="TreeGrafter"/>
</dbReference>
<dbReference type="EMBL" id="CP060790">
    <property type="protein sequence ID" value="QNP60759.1"/>
    <property type="molecule type" value="Genomic_DNA"/>
</dbReference>
<keyword evidence="4" id="KW-1185">Reference proteome</keyword>
<dbReference type="PANTHER" id="PTHR42760:SF40">
    <property type="entry name" value="3-OXOACYL-[ACYL-CARRIER-PROTEIN] REDUCTASE, CHLOROPLASTIC"/>
    <property type="match status" value="1"/>
</dbReference>